<keyword evidence="4" id="KW-1185">Reference proteome</keyword>
<feature type="signal peptide" evidence="2">
    <location>
        <begin position="1"/>
        <end position="22"/>
    </location>
</feature>
<feature type="region of interest" description="Disordered" evidence="1">
    <location>
        <begin position="182"/>
        <end position="220"/>
    </location>
</feature>
<comment type="caution">
    <text evidence="3">The sequence shown here is derived from an EMBL/GenBank/DDBJ whole genome shotgun (WGS) entry which is preliminary data.</text>
</comment>
<gene>
    <name evidence="3" type="ORF">FPANT_12655</name>
</gene>
<keyword evidence="3" id="KW-0675">Receptor</keyword>
<evidence type="ECO:0000256" key="2">
    <source>
        <dbReference type="SAM" id="SignalP"/>
    </source>
</evidence>
<protein>
    <submittedName>
        <fullName evidence="3">Fc receptor</fullName>
    </submittedName>
</protein>
<feature type="compositionally biased region" description="Low complexity" evidence="1">
    <location>
        <begin position="187"/>
        <end position="196"/>
    </location>
</feature>
<dbReference type="AlphaFoldDB" id="A0A8H5NR24"/>
<evidence type="ECO:0000313" key="4">
    <source>
        <dbReference type="Proteomes" id="UP000544095"/>
    </source>
</evidence>
<evidence type="ECO:0000256" key="1">
    <source>
        <dbReference type="SAM" id="MobiDB-lite"/>
    </source>
</evidence>
<evidence type="ECO:0000313" key="3">
    <source>
        <dbReference type="EMBL" id="KAF5573010.1"/>
    </source>
</evidence>
<feature type="chain" id="PRO_5034134121" evidence="2">
    <location>
        <begin position="23"/>
        <end position="489"/>
    </location>
</feature>
<accession>A0A8H5NR24</accession>
<reference evidence="3 4" key="1">
    <citation type="submission" date="2020-05" db="EMBL/GenBank/DDBJ databases">
        <title>Identification and distribution of gene clusters putatively required for synthesis of sphingolipid metabolism inhibitors in phylogenetically diverse species of the filamentous fungus Fusarium.</title>
        <authorList>
            <person name="Kim H.-S."/>
            <person name="Busman M."/>
            <person name="Brown D.W."/>
            <person name="Divon H."/>
            <person name="Uhlig S."/>
            <person name="Proctor R.H."/>
        </authorList>
    </citation>
    <scope>NUCLEOTIDE SEQUENCE [LARGE SCALE GENOMIC DNA]</scope>
    <source>
        <strain evidence="3 4">NRRL 25211</strain>
    </source>
</reference>
<proteinExistence type="predicted"/>
<organism evidence="3 4">
    <name type="scientific">Fusarium pseudoanthophilum</name>
    <dbReference type="NCBI Taxonomy" id="48495"/>
    <lineage>
        <taxon>Eukaryota</taxon>
        <taxon>Fungi</taxon>
        <taxon>Dikarya</taxon>
        <taxon>Ascomycota</taxon>
        <taxon>Pezizomycotina</taxon>
        <taxon>Sordariomycetes</taxon>
        <taxon>Hypocreomycetidae</taxon>
        <taxon>Hypocreales</taxon>
        <taxon>Nectriaceae</taxon>
        <taxon>Fusarium</taxon>
        <taxon>Fusarium fujikuroi species complex</taxon>
    </lineage>
</organism>
<sequence>MTVPWKVSAIVALRLGATAVGASLEQETSSGAAVFTHPVYPRVFVPRREQEIPADDRNPPPIIPNPQAQTRLYDHSGTCAAGARDPKDPQNPQDPNEPDDCEKKDPAPCTKTVTVYVTCPVPIDCPAKQTPTITTSIFPEESVLFGEVPADNEAIPTMEAIEDDTSRYFQKVFDDENISINDAQHPDVQCQQQSSDDVPRRGASKNLTGADAESGSHEKRASLHLRRHMLRERAESCEGWLFEYDWSGAKGDCQIPCGDSMYAFGDECFDSENSFLEGTINVGCDIYKYTAVPTTSTTAPPFHLTSLPTLTDVPGPILTPDGGSCAETATNTQCSQGGGGRGQACVENTYCASWVSTKPTEAPVPPEEKITPLELGPVFCKNRGGDHKDVSPGAVKSLADAYCEANIPVEMKSDSPATGITKSDLYYYEVSWVEGCKTTVESQDPYWPLGKDGPLCKDLFVKAYAGCDNGGIGGYVDAGCVRYMFLGAQ</sequence>
<name>A0A8H5NR24_9HYPO</name>
<feature type="region of interest" description="Disordered" evidence="1">
    <location>
        <begin position="78"/>
        <end position="107"/>
    </location>
</feature>
<dbReference type="Proteomes" id="UP000544095">
    <property type="component" value="Unassembled WGS sequence"/>
</dbReference>
<dbReference type="EMBL" id="JAAOAR010000849">
    <property type="protein sequence ID" value="KAF5573010.1"/>
    <property type="molecule type" value="Genomic_DNA"/>
</dbReference>
<keyword evidence="2" id="KW-0732">Signal</keyword>